<keyword evidence="1" id="KW-0472">Membrane</keyword>
<protein>
    <submittedName>
        <fullName evidence="2">Uncharacterized protein</fullName>
    </submittedName>
</protein>
<feature type="transmembrane region" description="Helical" evidence="1">
    <location>
        <begin position="25"/>
        <end position="51"/>
    </location>
</feature>
<keyword evidence="1" id="KW-1133">Transmembrane helix</keyword>
<accession>A0A537J493</accession>
<comment type="caution">
    <text evidence="2">The sequence shown here is derived from an EMBL/GenBank/DDBJ whole genome shotgun (WGS) entry which is preliminary data.</text>
</comment>
<sequence>MSVAVEAAGRAGAPWFWAIAGLRRALGLGAFLALAAFILGPLLTLLVWAVAGTWLFPNLLPEFSLQWWYYVLGNEN</sequence>
<keyword evidence="1" id="KW-0812">Transmembrane</keyword>
<proteinExistence type="predicted"/>
<organism evidence="2 3">
    <name type="scientific">Candidatus Segetimicrobium genomatis</name>
    <dbReference type="NCBI Taxonomy" id="2569760"/>
    <lineage>
        <taxon>Bacteria</taxon>
        <taxon>Bacillati</taxon>
        <taxon>Candidatus Sysuimicrobiota</taxon>
        <taxon>Candidatus Sysuimicrobiia</taxon>
        <taxon>Candidatus Sysuimicrobiales</taxon>
        <taxon>Candidatus Segetimicrobiaceae</taxon>
        <taxon>Candidatus Segetimicrobium</taxon>
    </lineage>
</organism>
<dbReference type="Proteomes" id="UP000318093">
    <property type="component" value="Unassembled WGS sequence"/>
</dbReference>
<reference evidence="2 3" key="1">
    <citation type="journal article" date="2019" name="Nat. Microbiol.">
        <title>Mediterranean grassland soil C-N compound turnover is dependent on rainfall and depth, and is mediated by genomically divergent microorganisms.</title>
        <authorList>
            <person name="Diamond S."/>
            <person name="Andeer P.F."/>
            <person name="Li Z."/>
            <person name="Crits-Christoph A."/>
            <person name="Burstein D."/>
            <person name="Anantharaman K."/>
            <person name="Lane K.R."/>
            <person name="Thomas B.C."/>
            <person name="Pan C."/>
            <person name="Northen T.R."/>
            <person name="Banfield J.F."/>
        </authorList>
    </citation>
    <scope>NUCLEOTIDE SEQUENCE [LARGE SCALE GENOMIC DNA]</scope>
    <source>
        <strain evidence="2">NP_6</strain>
    </source>
</reference>
<evidence type="ECO:0000313" key="3">
    <source>
        <dbReference type="Proteomes" id="UP000318093"/>
    </source>
</evidence>
<dbReference type="AlphaFoldDB" id="A0A537J493"/>
<gene>
    <name evidence="2" type="ORF">E6H03_12170</name>
</gene>
<evidence type="ECO:0000256" key="1">
    <source>
        <dbReference type="SAM" id="Phobius"/>
    </source>
</evidence>
<name>A0A537J493_9BACT</name>
<dbReference type="EMBL" id="VBAN01000424">
    <property type="protein sequence ID" value="TMI78368.1"/>
    <property type="molecule type" value="Genomic_DNA"/>
</dbReference>
<evidence type="ECO:0000313" key="2">
    <source>
        <dbReference type="EMBL" id="TMI78368.1"/>
    </source>
</evidence>
<feature type="non-terminal residue" evidence="2">
    <location>
        <position position="76"/>
    </location>
</feature>